<evidence type="ECO:0000256" key="2">
    <source>
        <dbReference type="SAM" id="Phobius"/>
    </source>
</evidence>
<dbReference type="Gene3D" id="2.60.40.10">
    <property type="entry name" value="Immunoglobulins"/>
    <property type="match status" value="1"/>
</dbReference>
<dbReference type="InterPro" id="IPR007110">
    <property type="entry name" value="Ig-like_dom"/>
</dbReference>
<keyword evidence="5" id="KW-1185">Reference proteome</keyword>
<feature type="transmembrane region" description="Helical" evidence="2">
    <location>
        <begin position="128"/>
        <end position="149"/>
    </location>
</feature>
<protein>
    <submittedName>
        <fullName evidence="6">Uncharacterized protein LOC107218520</fullName>
    </submittedName>
</protein>
<dbReference type="SMART" id="SM00409">
    <property type="entry name" value="IG"/>
    <property type="match status" value="1"/>
</dbReference>
<dbReference type="InterPro" id="IPR013783">
    <property type="entry name" value="Ig-like_fold"/>
</dbReference>
<dbReference type="InterPro" id="IPR003599">
    <property type="entry name" value="Ig_sub"/>
</dbReference>
<feature type="chain" id="PRO_5026955631" evidence="3">
    <location>
        <begin position="21"/>
        <end position="221"/>
    </location>
</feature>
<dbReference type="Proteomes" id="UP000829291">
    <property type="component" value="Chromosome 6"/>
</dbReference>
<dbReference type="RefSeq" id="XP_015511905.1">
    <property type="nucleotide sequence ID" value="XM_015656419.2"/>
</dbReference>
<keyword evidence="2" id="KW-0812">Transmembrane</keyword>
<organism evidence="6">
    <name type="scientific">Neodiprion lecontei</name>
    <name type="common">Redheaded pine sawfly</name>
    <dbReference type="NCBI Taxonomy" id="441921"/>
    <lineage>
        <taxon>Eukaryota</taxon>
        <taxon>Metazoa</taxon>
        <taxon>Ecdysozoa</taxon>
        <taxon>Arthropoda</taxon>
        <taxon>Hexapoda</taxon>
        <taxon>Insecta</taxon>
        <taxon>Pterygota</taxon>
        <taxon>Neoptera</taxon>
        <taxon>Endopterygota</taxon>
        <taxon>Hymenoptera</taxon>
        <taxon>Tenthredinoidea</taxon>
        <taxon>Diprionidae</taxon>
        <taxon>Diprioninae</taxon>
        <taxon>Neodiprion</taxon>
    </lineage>
</organism>
<evidence type="ECO:0000259" key="4">
    <source>
        <dbReference type="PROSITE" id="PS50835"/>
    </source>
</evidence>
<dbReference type="PROSITE" id="PS50835">
    <property type="entry name" value="IG_LIKE"/>
    <property type="match status" value="1"/>
</dbReference>
<accession>A0A6J0BAD3</accession>
<dbReference type="InterPro" id="IPR036179">
    <property type="entry name" value="Ig-like_dom_sf"/>
</dbReference>
<feature type="domain" description="Ig-like" evidence="4">
    <location>
        <begin position="19"/>
        <end position="104"/>
    </location>
</feature>
<dbReference type="KEGG" id="nlo:107218520"/>
<name>A0A6J0BAD3_NEOLC</name>
<gene>
    <name evidence="6" type="primary">LOC107218520</name>
</gene>
<dbReference type="OrthoDB" id="10258440at2759"/>
<evidence type="ECO:0000256" key="3">
    <source>
        <dbReference type="SAM" id="SignalP"/>
    </source>
</evidence>
<dbReference type="InParanoid" id="A0A6J0BAD3"/>
<dbReference type="SUPFAM" id="SSF48726">
    <property type="entry name" value="Immunoglobulin"/>
    <property type="match status" value="1"/>
</dbReference>
<evidence type="ECO:0000313" key="6">
    <source>
        <dbReference type="RefSeq" id="XP_015511905.1"/>
    </source>
</evidence>
<sequence length="221" mass="25097">MITWVLVIALITSVTWVIEAVIVKEVSAGHLAELPCPSIDDNHRFMYWELSNKNNIIGPGNPQNPEKYNYQVLTGKLMIRGVSTAESGFYKCISRGINDESVISMETVELIVTRDWEDVWENDFETNLLRSLAAVMVIVVIIALLLYVITTKRRRNLKYFDMEPSRENSPVNYRDGTRRSAGVVRNNTPPPEEIGIENAAVDVDFPKVFSKMHQEQAVEIP</sequence>
<keyword evidence="3" id="KW-0732">Signal</keyword>
<feature type="signal peptide" evidence="3">
    <location>
        <begin position="1"/>
        <end position="20"/>
    </location>
</feature>
<dbReference type="AlphaFoldDB" id="A0A6J0BAD3"/>
<keyword evidence="2" id="KW-1133">Transmembrane helix</keyword>
<evidence type="ECO:0000313" key="5">
    <source>
        <dbReference type="Proteomes" id="UP000829291"/>
    </source>
</evidence>
<evidence type="ECO:0000256" key="1">
    <source>
        <dbReference type="SAM" id="MobiDB-lite"/>
    </source>
</evidence>
<feature type="region of interest" description="Disordered" evidence="1">
    <location>
        <begin position="167"/>
        <end position="191"/>
    </location>
</feature>
<dbReference type="GeneID" id="107218520"/>
<reference evidence="6" key="1">
    <citation type="submission" date="2025-08" db="UniProtKB">
        <authorList>
            <consortium name="RefSeq"/>
        </authorList>
    </citation>
    <scope>IDENTIFICATION</scope>
    <source>
        <tissue evidence="6">Thorax and Abdomen</tissue>
    </source>
</reference>
<keyword evidence="2" id="KW-0472">Membrane</keyword>
<proteinExistence type="predicted"/>